<dbReference type="RefSeq" id="WP_008836149.1">
    <property type="nucleotide sequence ID" value="NZ_AHAM01000096.1"/>
</dbReference>
<sequence>MAGFEAFERDLRIATAGLEPEAISKELARFARAELAKAIAAGASPQYERYVNGRAGAPEESVVAPGPIVYEFTNWPLIINAALAELQKRAPRKSGRFASSFIVIAGGAVVADFKSIPAEGEVIITNFSPTVRKVETGRLGIPRRRLFDGTKNVLARRFGAVARFETRFLDIKSGVHAMIPYRLKRSGARKDRLAGMPITYPAIIVNTL</sequence>
<reference evidence="1 2" key="1">
    <citation type="journal article" date="2012" name="J. Bacteriol.">
        <title>Draft Genome Sequence of Mesorhizobium alhagi CCNWXJ12-2T, a Novel Salt-Resistant Species Isolated from the Desert of Northwestern China.</title>
        <authorList>
            <person name="Zhou M."/>
            <person name="Chen W."/>
            <person name="Chen H."/>
            <person name="Wei G."/>
        </authorList>
    </citation>
    <scope>NUCLEOTIDE SEQUENCE [LARGE SCALE GENOMIC DNA]</scope>
    <source>
        <strain evidence="1 2">CCNWXJ12-2</strain>
    </source>
</reference>
<name>H0HQT9_9HYPH</name>
<dbReference type="PATRIC" id="fig|1107882.3.peg.2467"/>
<organism evidence="1 2">
    <name type="scientific">Mesorhizobium alhagi CCNWXJ12-2</name>
    <dbReference type="NCBI Taxonomy" id="1107882"/>
    <lineage>
        <taxon>Bacteria</taxon>
        <taxon>Pseudomonadati</taxon>
        <taxon>Pseudomonadota</taxon>
        <taxon>Alphaproteobacteria</taxon>
        <taxon>Hyphomicrobiales</taxon>
        <taxon>Phyllobacteriaceae</taxon>
        <taxon>Allomesorhizobium</taxon>
    </lineage>
</organism>
<dbReference type="EMBL" id="AHAM01000096">
    <property type="protein sequence ID" value="EHK56903.1"/>
    <property type="molecule type" value="Genomic_DNA"/>
</dbReference>
<gene>
    <name evidence="1" type="ORF">MAXJ12_12597</name>
</gene>
<keyword evidence="2" id="KW-1185">Reference proteome</keyword>
<evidence type="ECO:0000313" key="2">
    <source>
        <dbReference type="Proteomes" id="UP000003250"/>
    </source>
</evidence>
<dbReference type="OrthoDB" id="7303458at2"/>
<dbReference type="AlphaFoldDB" id="H0HQT9"/>
<dbReference type="Proteomes" id="UP000003250">
    <property type="component" value="Unassembled WGS sequence"/>
</dbReference>
<protein>
    <submittedName>
        <fullName evidence="1">Uncharacterized protein</fullName>
    </submittedName>
</protein>
<proteinExistence type="predicted"/>
<evidence type="ECO:0000313" key="1">
    <source>
        <dbReference type="EMBL" id="EHK56903.1"/>
    </source>
</evidence>
<accession>H0HQT9</accession>